<dbReference type="Proteomes" id="UP000037460">
    <property type="component" value="Unassembled WGS sequence"/>
</dbReference>
<name>A0A0M0JE18_9EUKA</name>
<keyword evidence="3" id="KW-1185">Reference proteome</keyword>
<proteinExistence type="predicted"/>
<evidence type="ECO:0000256" key="1">
    <source>
        <dbReference type="SAM" id="Coils"/>
    </source>
</evidence>
<reference evidence="3" key="1">
    <citation type="journal article" date="2015" name="PLoS Genet.">
        <title>Genome Sequence and Transcriptome Analyses of Chrysochromulina tobin: Metabolic Tools for Enhanced Algal Fitness in the Prominent Order Prymnesiales (Haptophyceae).</title>
        <authorList>
            <person name="Hovde B.T."/>
            <person name="Deodato C.R."/>
            <person name="Hunsperger H.M."/>
            <person name="Ryken S.A."/>
            <person name="Yost W."/>
            <person name="Jha R.K."/>
            <person name="Patterson J."/>
            <person name="Monnat R.J. Jr."/>
            <person name="Barlow S.B."/>
            <person name="Starkenburg S.R."/>
            <person name="Cattolico R.A."/>
        </authorList>
    </citation>
    <scope>NUCLEOTIDE SEQUENCE</scope>
    <source>
        <strain evidence="3">CCMP291</strain>
    </source>
</reference>
<accession>A0A0M0JE18</accession>
<keyword evidence="1" id="KW-0175">Coiled coil</keyword>
<evidence type="ECO:0000313" key="2">
    <source>
        <dbReference type="EMBL" id="KOO24849.1"/>
    </source>
</evidence>
<dbReference type="AlphaFoldDB" id="A0A0M0JE18"/>
<organism evidence="2 3">
    <name type="scientific">Chrysochromulina tobinii</name>
    <dbReference type="NCBI Taxonomy" id="1460289"/>
    <lineage>
        <taxon>Eukaryota</taxon>
        <taxon>Haptista</taxon>
        <taxon>Haptophyta</taxon>
        <taxon>Prymnesiophyceae</taxon>
        <taxon>Prymnesiales</taxon>
        <taxon>Chrysochromulinaceae</taxon>
        <taxon>Chrysochromulina</taxon>
    </lineage>
</organism>
<evidence type="ECO:0000313" key="3">
    <source>
        <dbReference type="Proteomes" id="UP000037460"/>
    </source>
</evidence>
<protein>
    <submittedName>
        <fullName evidence="2">Uncharacterized protein</fullName>
    </submittedName>
</protein>
<comment type="caution">
    <text evidence="2">The sequence shown here is derived from an EMBL/GenBank/DDBJ whole genome shotgun (WGS) entry which is preliminary data.</text>
</comment>
<dbReference type="EMBL" id="JWZX01003046">
    <property type="protein sequence ID" value="KOO24849.1"/>
    <property type="molecule type" value="Genomic_DNA"/>
</dbReference>
<feature type="coiled-coil region" evidence="1">
    <location>
        <begin position="123"/>
        <end position="157"/>
    </location>
</feature>
<dbReference type="OrthoDB" id="10260340at2759"/>
<sequence length="201" mass="22194">MEVELLSPDAEIRPSQRASVALLRRCLPRGLPLWQICVASPRIRSLCIQPPGAATRDLTTGPGVPSQDAKSDLVNVLSSLEAHWHVLEAEVVEINRDIDYCEQCLRKYGEWFNSPLQYLRELKRSKKNKMKEIIRTMESFNNNLQGGKRLVKSLEKQAPVSVLQAPATPVVIAANGADDGPALLVGSSMSRGARTIRPVES</sequence>
<gene>
    <name evidence="2" type="ORF">Ctob_008617</name>
</gene>